<keyword evidence="5" id="KW-1133">Transmembrane helix</keyword>
<gene>
    <name evidence="7" type="ORF">S12H4_27195</name>
</gene>
<keyword evidence="5" id="KW-0812">Transmembrane</keyword>
<accession>X1UT94</accession>
<dbReference type="AlphaFoldDB" id="X1UT94"/>
<dbReference type="PANTHER" id="PTHR11603">
    <property type="entry name" value="AAA FAMILY ATPASE"/>
    <property type="match status" value="1"/>
</dbReference>
<evidence type="ECO:0000256" key="4">
    <source>
        <dbReference type="ARBA" id="ARBA00022842"/>
    </source>
</evidence>
<feature type="transmembrane region" description="Helical" evidence="5">
    <location>
        <begin position="12"/>
        <end position="31"/>
    </location>
</feature>
<dbReference type="InterPro" id="IPR029060">
    <property type="entry name" value="PIN-like_dom_sf"/>
</dbReference>
<feature type="non-terminal residue" evidence="7">
    <location>
        <position position="289"/>
    </location>
</feature>
<feature type="transmembrane region" description="Helical" evidence="5">
    <location>
        <begin position="80"/>
        <end position="97"/>
    </location>
</feature>
<evidence type="ECO:0000256" key="1">
    <source>
        <dbReference type="ARBA" id="ARBA00001946"/>
    </source>
</evidence>
<evidence type="ECO:0000256" key="3">
    <source>
        <dbReference type="ARBA" id="ARBA00022801"/>
    </source>
</evidence>
<organism evidence="7">
    <name type="scientific">marine sediment metagenome</name>
    <dbReference type="NCBI Taxonomy" id="412755"/>
    <lineage>
        <taxon>unclassified sequences</taxon>
        <taxon>metagenomes</taxon>
        <taxon>ecological metagenomes</taxon>
    </lineage>
</organism>
<dbReference type="SUPFAM" id="SSF88723">
    <property type="entry name" value="PIN domain-like"/>
    <property type="match status" value="1"/>
</dbReference>
<dbReference type="InterPro" id="IPR052041">
    <property type="entry name" value="Nucleic_acid_metab_PIN/TRAM"/>
</dbReference>
<dbReference type="CDD" id="cd09877">
    <property type="entry name" value="PIN_YacL-like"/>
    <property type="match status" value="1"/>
</dbReference>
<comment type="cofactor">
    <cofactor evidence="1">
        <name>Mg(2+)</name>
        <dbReference type="ChEBI" id="CHEBI:18420"/>
    </cofactor>
</comment>
<dbReference type="InterPro" id="IPR002792">
    <property type="entry name" value="TRAM_dom"/>
</dbReference>
<dbReference type="PANTHER" id="PTHR11603:SF147">
    <property type="entry name" value="MEMBRANE PROTEIN"/>
    <property type="match status" value="1"/>
</dbReference>
<feature type="transmembrane region" description="Helical" evidence="5">
    <location>
        <begin position="38"/>
        <end position="60"/>
    </location>
</feature>
<evidence type="ECO:0000256" key="2">
    <source>
        <dbReference type="ARBA" id="ARBA00022722"/>
    </source>
</evidence>
<evidence type="ECO:0000259" key="6">
    <source>
        <dbReference type="PROSITE" id="PS50926"/>
    </source>
</evidence>
<keyword evidence="4" id="KW-0460">Magnesium</keyword>
<feature type="non-terminal residue" evidence="7">
    <location>
        <position position="1"/>
    </location>
</feature>
<feature type="domain" description="TRAM" evidence="6">
    <location>
        <begin position="252"/>
        <end position="289"/>
    </location>
</feature>
<protein>
    <recommendedName>
        <fullName evidence="6">TRAM domain-containing protein</fullName>
    </recommendedName>
</protein>
<keyword evidence="3" id="KW-0378">Hydrolase</keyword>
<dbReference type="EMBL" id="BARW01015506">
    <property type="protein sequence ID" value="GAI95549.1"/>
    <property type="molecule type" value="Genomic_DNA"/>
</dbReference>
<evidence type="ECO:0000256" key="5">
    <source>
        <dbReference type="SAM" id="Phobius"/>
    </source>
</evidence>
<sequence>AISGSQETINFWAVVWSGLGMGLFVFVLDVFTPKKKLGALAGVFFGLLVGLLFSAVLAPLVNMINDSYGIGLEKEAVASIKWMIGICICYLVISVVIRTKDDVRFVIPYVEFTKQTKGARPLVLDTSAVIDGRVADLCQSKLFDAPLVIPRFVLNELQLIADSPDKLKRNRGRRGLDIIKRMQESTSIDVEIDDTPVPDLEDVKGVDQKLVVFTKNCNGRLTTTDYNLSKVAQVREVDVVNINDLANSLKTVVMPGETMEVKIIKAGEEAEQGIGYLDDGTMIVVEGAH</sequence>
<proteinExistence type="predicted"/>
<reference evidence="7" key="1">
    <citation type="journal article" date="2014" name="Front. Microbiol.">
        <title>High frequency of phylogenetically diverse reductive dehalogenase-homologous genes in deep subseafloor sedimentary metagenomes.</title>
        <authorList>
            <person name="Kawai M."/>
            <person name="Futagami T."/>
            <person name="Toyoda A."/>
            <person name="Takaki Y."/>
            <person name="Nishi S."/>
            <person name="Hori S."/>
            <person name="Arai W."/>
            <person name="Tsubouchi T."/>
            <person name="Morono Y."/>
            <person name="Uchiyama I."/>
            <person name="Ito T."/>
            <person name="Fujiyama A."/>
            <person name="Inagaki F."/>
            <person name="Takami H."/>
        </authorList>
    </citation>
    <scope>NUCLEOTIDE SEQUENCE</scope>
    <source>
        <strain evidence="7">Expedition CK06-06</strain>
    </source>
</reference>
<evidence type="ECO:0000313" key="7">
    <source>
        <dbReference type="EMBL" id="GAI95549.1"/>
    </source>
</evidence>
<dbReference type="Gene3D" id="3.40.50.1010">
    <property type="entry name" value="5'-nuclease"/>
    <property type="match status" value="1"/>
</dbReference>
<dbReference type="GO" id="GO:0004518">
    <property type="term" value="F:nuclease activity"/>
    <property type="evidence" value="ECO:0007669"/>
    <property type="project" value="UniProtKB-KW"/>
</dbReference>
<keyword evidence="5" id="KW-0472">Membrane</keyword>
<dbReference type="GO" id="GO:0016787">
    <property type="term" value="F:hydrolase activity"/>
    <property type="evidence" value="ECO:0007669"/>
    <property type="project" value="UniProtKB-KW"/>
</dbReference>
<name>X1UT94_9ZZZZ</name>
<dbReference type="PROSITE" id="PS50926">
    <property type="entry name" value="TRAM"/>
    <property type="match status" value="1"/>
</dbReference>
<keyword evidence="2" id="KW-0540">Nuclease</keyword>
<comment type="caution">
    <text evidence="7">The sequence shown here is derived from an EMBL/GenBank/DDBJ whole genome shotgun (WGS) entry which is preliminary data.</text>
</comment>